<dbReference type="SUPFAM" id="SSF54523">
    <property type="entry name" value="Pili subunits"/>
    <property type="match status" value="1"/>
</dbReference>
<dbReference type="PROSITE" id="PS00409">
    <property type="entry name" value="PROKAR_NTER_METHYL"/>
    <property type="match status" value="1"/>
</dbReference>
<reference evidence="11 12" key="1">
    <citation type="submission" date="2016-03" db="EMBL/GenBank/DDBJ databases">
        <authorList>
            <consortium name="Pathogen Informatics"/>
        </authorList>
    </citation>
    <scope>NUCLEOTIDE SEQUENCE [LARGE SCALE GENOMIC DNA]</scope>
    <source>
        <strain evidence="11 12">NCTC13364</strain>
    </source>
</reference>
<dbReference type="PANTHER" id="PTHR39583:SF2">
    <property type="entry name" value="TYPE II SECRETION SYSTEM PROTEIN J"/>
    <property type="match status" value="1"/>
</dbReference>
<keyword evidence="4" id="KW-1003">Cell membrane</keyword>
<dbReference type="InterPro" id="IPR010055">
    <property type="entry name" value="T2SS_protein-GspJ"/>
</dbReference>
<evidence type="ECO:0000256" key="10">
    <source>
        <dbReference type="SAM" id="Phobius"/>
    </source>
</evidence>
<proteinExistence type="inferred from homology"/>
<dbReference type="OrthoDB" id="9151668at2"/>
<evidence type="ECO:0000256" key="8">
    <source>
        <dbReference type="ARBA" id="ARBA00022989"/>
    </source>
</evidence>
<evidence type="ECO:0000256" key="7">
    <source>
        <dbReference type="ARBA" id="ARBA00022692"/>
    </source>
</evidence>
<dbReference type="AlphaFoldDB" id="A0A157QNH3"/>
<evidence type="ECO:0000256" key="6">
    <source>
        <dbReference type="ARBA" id="ARBA00022519"/>
    </source>
</evidence>
<evidence type="ECO:0000256" key="2">
    <source>
        <dbReference type="ARBA" id="ARBA00011084"/>
    </source>
</evidence>
<evidence type="ECO:0000313" key="11">
    <source>
        <dbReference type="EMBL" id="SAI47198.1"/>
    </source>
</evidence>
<accession>A0A157QNH3</accession>
<evidence type="ECO:0000256" key="5">
    <source>
        <dbReference type="ARBA" id="ARBA00022481"/>
    </source>
</evidence>
<protein>
    <recommendedName>
        <fullName evidence="3">Type II secretion system protein J</fullName>
    </recommendedName>
</protein>
<evidence type="ECO:0000256" key="3">
    <source>
        <dbReference type="ARBA" id="ARBA00021539"/>
    </source>
</evidence>
<keyword evidence="9 10" id="KW-0472">Membrane</keyword>
<dbReference type="NCBIfam" id="TIGR02532">
    <property type="entry name" value="IV_pilin_GFxxxE"/>
    <property type="match status" value="1"/>
</dbReference>
<dbReference type="Proteomes" id="UP000077037">
    <property type="component" value="Unassembled WGS sequence"/>
</dbReference>
<keyword evidence="5" id="KW-0488">Methylation</keyword>
<dbReference type="InterPro" id="IPR051621">
    <property type="entry name" value="T2SS_protein_J"/>
</dbReference>
<dbReference type="GO" id="GO:0005886">
    <property type="term" value="C:plasma membrane"/>
    <property type="evidence" value="ECO:0007669"/>
    <property type="project" value="UniProtKB-SubCell"/>
</dbReference>
<sequence length="210" mass="22997">MIPARHGRRRQKGFSLIEIMVAMLVMALLSLMAWRGLDSIITTSDRLTSAREDNAAVLRAIRQLDQDLRLRATLELTAALPTSQRRSFLPPSVQVERAGQGQTRLGVVRAASAEPGRWQRVQWWVANGTLYRAAAPGTNDLPIPAPRAADATALLTGVQGFEVRAWLPDAGWVPAATVPQGRSQAEALEVRFTLRDGQGGGGYRRVVRLQ</sequence>
<dbReference type="InterPro" id="IPR012902">
    <property type="entry name" value="N_methyl_site"/>
</dbReference>
<dbReference type="RefSeq" id="WP_066417035.1">
    <property type="nucleotide sequence ID" value="NZ_FKBS01000025.1"/>
</dbReference>
<dbReference type="GO" id="GO:0015628">
    <property type="term" value="P:protein secretion by the type II secretion system"/>
    <property type="evidence" value="ECO:0007669"/>
    <property type="project" value="InterPro"/>
</dbReference>
<feature type="transmembrane region" description="Helical" evidence="10">
    <location>
        <begin position="12"/>
        <end position="34"/>
    </location>
</feature>
<keyword evidence="6" id="KW-0997">Cell inner membrane</keyword>
<evidence type="ECO:0000256" key="1">
    <source>
        <dbReference type="ARBA" id="ARBA00004377"/>
    </source>
</evidence>
<keyword evidence="7 10" id="KW-0812">Transmembrane</keyword>
<dbReference type="Pfam" id="PF07963">
    <property type="entry name" value="N_methyl"/>
    <property type="match status" value="1"/>
</dbReference>
<evidence type="ECO:0000256" key="9">
    <source>
        <dbReference type="ARBA" id="ARBA00023136"/>
    </source>
</evidence>
<dbReference type="PANTHER" id="PTHR39583">
    <property type="entry name" value="TYPE II SECRETION SYSTEM PROTEIN J-RELATED"/>
    <property type="match status" value="1"/>
</dbReference>
<dbReference type="EMBL" id="FKBS01000025">
    <property type="protein sequence ID" value="SAI47198.1"/>
    <property type="molecule type" value="Genomic_DNA"/>
</dbReference>
<name>A0A157QNH3_9BORD</name>
<organism evidence="11 12">
    <name type="scientific">Bordetella ansorpii</name>
    <dbReference type="NCBI Taxonomy" id="288768"/>
    <lineage>
        <taxon>Bacteria</taxon>
        <taxon>Pseudomonadati</taxon>
        <taxon>Pseudomonadota</taxon>
        <taxon>Betaproteobacteria</taxon>
        <taxon>Burkholderiales</taxon>
        <taxon>Alcaligenaceae</taxon>
        <taxon>Bordetella</taxon>
    </lineage>
</organism>
<comment type="similarity">
    <text evidence="2">Belongs to the GSP J family.</text>
</comment>
<comment type="subcellular location">
    <subcellularLocation>
        <location evidence="1">Cell inner membrane</location>
        <topology evidence="1">Single-pass membrane protein</topology>
    </subcellularLocation>
</comment>
<dbReference type="InterPro" id="IPR045584">
    <property type="entry name" value="Pilin-like"/>
</dbReference>
<evidence type="ECO:0000256" key="4">
    <source>
        <dbReference type="ARBA" id="ARBA00022475"/>
    </source>
</evidence>
<gene>
    <name evidence="11" type="primary">gspJ_3</name>
    <name evidence="11" type="ORF">SAMEA1982600_03776</name>
</gene>
<evidence type="ECO:0000313" key="12">
    <source>
        <dbReference type="Proteomes" id="UP000077037"/>
    </source>
</evidence>
<dbReference type="GO" id="GO:0015627">
    <property type="term" value="C:type II protein secretion system complex"/>
    <property type="evidence" value="ECO:0007669"/>
    <property type="project" value="InterPro"/>
</dbReference>
<dbReference type="Pfam" id="PF11612">
    <property type="entry name" value="T2SSJ"/>
    <property type="match status" value="1"/>
</dbReference>
<keyword evidence="8 10" id="KW-1133">Transmembrane helix</keyword>